<dbReference type="EMBL" id="OBMM01000005">
    <property type="protein sequence ID" value="SOC26713.1"/>
    <property type="molecule type" value="Genomic_DNA"/>
</dbReference>
<name>A0A285TTU0_9PROT</name>
<dbReference type="Proteomes" id="UP000219068">
    <property type="component" value="Unassembled WGS sequence"/>
</dbReference>
<evidence type="ECO:0000313" key="2">
    <source>
        <dbReference type="Proteomes" id="UP000219068"/>
    </source>
</evidence>
<protein>
    <submittedName>
        <fullName evidence="1">Protein gp37</fullName>
    </submittedName>
</protein>
<organism evidence="1 2">
    <name type="scientific">Thalassospira xiamenensis</name>
    <dbReference type="NCBI Taxonomy" id="220697"/>
    <lineage>
        <taxon>Bacteria</taxon>
        <taxon>Pseudomonadati</taxon>
        <taxon>Pseudomonadota</taxon>
        <taxon>Alphaproteobacteria</taxon>
        <taxon>Rhodospirillales</taxon>
        <taxon>Thalassospiraceae</taxon>
        <taxon>Thalassospira</taxon>
    </lineage>
</organism>
<dbReference type="Pfam" id="PF07505">
    <property type="entry name" value="DUF5131"/>
    <property type="match status" value="1"/>
</dbReference>
<proteinExistence type="predicted"/>
<dbReference type="InterPro" id="IPR011101">
    <property type="entry name" value="DUF5131"/>
</dbReference>
<accession>A0A285TTU0</accession>
<evidence type="ECO:0000313" key="1">
    <source>
        <dbReference type="EMBL" id="SOC26713.1"/>
    </source>
</evidence>
<dbReference type="RefSeq" id="WP_097052745.1">
    <property type="nucleotide sequence ID" value="NZ_OBMM01000005.1"/>
</dbReference>
<gene>
    <name evidence="1" type="ORF">SAMN05428964_105185</name>
</gene>
<reference evidence="1 2" key="1">
    <citation type="submission" date="2017-08" db="EMBL/GenBank/DDBJ databases">
        <authorList>
            <person name="de Groot N.N."/>
        </authorList>
    </citation>
    <scope>NUCLEOTIDE SEQUENCE [LARGE SCALE GENOMIC DNA]</scope>
    <source>
        <strain evidence="1 2">USBA 78</strain>
    </source>
</reference>
<dbReference type="AlphaFoldDB" id="A0A285TTU0"/>
<sequence>MSDKTGISWTDATWNPIAGCTIISPGCRKCYAMKMAARLERMGSPKYTGLTKSVNGREVWTGEVRTADDKTINWPLKVKRPRRIFTNSMSDLGHEGIPFETQMRIIDVMAQANWHTFQVLTKRPLILLSAVQEWLKRQERSQLPDHIWWGVSAENQQYADERIPVLAEFPAKVRFASMEPLLERVNLTNLPALEWYIVGGESVERTEPSNAAAEFNPDWARDILIYAQAHGAHFHLKQLGSNPVGGKSPSFKGQDMDDFPIDLRVQEWPAH</sequence>